<protein>
    <recommendedName>
        <fullName evidence="1">Protein MMS22-like N-terminal domain-containing protein</fullName>
    </recommendedName>
</protein>
<reference evidence="2" key="1">
    <citation type="journal article" date="2008" name="Nature">
        <title>The amphioxus genome and the evolution of the chordate karyotype.</title>
        <authorList>
            <consortium name="US DOE Joint Genome Institute (JGI-PGF)"/>
            <person name="Putnam N.H."/>
            <person name="Butts T."/>
            <person name="Ferrier D.E.K."/>
            <person name="Furlong R.F."/>
            <person name="Hellsten U."/>
            <person name="Kawashima T."/>
            <person name="Robinson-Rechavi M."/>
            <person name="Shoguchi E."/>
            <person name="Terry A."/>
            <person name="Yu J.-K."/>
            <person name="Benito-Gutierrez E.L."/>
            <person name="Dubchak I."/>
            <person name="Garcia-Fernandez J."/>
            <person name="Gibson-Brown J.J."/>
            <person name="Grigoriev I.V."/>
            <person name="Horton A.C."/>
            <person name="de Jong P.J."/>
            <person name="Jurka J."/>
            <person name="Kapitonov V.V."/>
            <person name="Kohara Y."/>
            <person name="Kuroki Y."/>
            <person name="Lindquist E."/>
            <person name="Lucas S."/>
            <person name="Osoegawa K."/>
            <person name="Pennacchio L.A."/>
            <person name="Salamov A.A."/>
            <person name="Satou Y."/>
            <person name="Sauka-Spengler T."/>
            <person name="Schmutz J."/>
            <person name="Shin-I T."/>
            <person name="Toyoda A."/>
            <person name="Bronner-Fraser M."/>
            <person name="Fujiyama A."/>
            <person name="Holland L.Z."/>
            <person name="Holland P.W.H."/>
            <person name="Satoh N."/>
            <person name="Rokhsar D.S."/>
        </authorList>
    </citation>
    <scope>NUCLEOTIDE SEQUENCE [LARGE SCALE GENOMIC DNA]</scope>
    <source>
        <strain evidence="2">S238N-H82</strain>
        <tissue evidence="2">Testes</tissue>
    </source>
</reference>
<dbReference type="PANTHER" id="PTHR28547">
    <property type="entry name" value="PROTEIN MMS22-LIKE"/>
    <property type="match status" value="1"/>
</dbReference>
<dbReference type="STRING" id="7739.C3Z695"/>
<dbReference type="EMBL" id="GG666585">
    <property type="protein sequence ID" value="EEN51930.1"/>
    <property type="molecule type" value="Genomic_DNA"/>
</dbReference>
<accession>C3Z695</accession>
<dbReference type="Pfam" id="PF14910">
    <property type="entry name" value="MMS22L_N"/>
    <property type="match status" value="1"/>
</dbReference>
<proteinExistence type="predicted"/>
<dbReference type="GO" id="GO:0000724">
    <property type="term" value="P:double-strand break repair via homologous recombination"/>
    <property type="evidence" value="ECO:0007669"/>
    <property type="project" value="InterPro"/>
</dbReference>
<evidence type="ECO:0000259" key="1">
    <source>
        <dbReference type="Pfam" id="PF14910"/>
    </source>
</evidence>
<dbReference type="AlphaFoldDB" id="C3Z695"/>
<sequence length="239" mass="27035">MEMPLGIGDNNDLFQVPGLTLQGLASVSEFSQKGLDPSLRHQLWALLSIYVESSQDLCENSTLLHLSQAKLLASGYSQLLPVCRETELRTVFNFIQTLLAKHRSLYKRALRQQEEGVQQIQSTNMAVLQQQYRDIADALWTHIFPYVKKHSMTLTPPPTLADVAAGFTFLALDLQQQTFSSIFQYFGPEDSVCARQQQTFSSIFQYFGPEDSVCARVTETFSFILELLRRTQTSGQIAR</sequence>
<feature type="domain" description="Protein MMS22-like N-terminal" evidence="1">
    <location>
        <begin position="28"/>
        <end position="152"/>
    </location>
</feature>
<evidence type="ECO:0000313" key="2">
    <source>
        <dbReference type="EMBL" id="EEN51930.1"/>
    </source>
</evidence>
<dbReference type="InterPro" id="IPR029425">
    <property type="entry name" value="MMS22L_N"/>
</dbReference>
<dbReference type="InterPro" id="IPR042320">
    <property type="entry name" value="MMS22-like"/>
</dbReference>
<name>C3Z695_BRAFL</name>
<dbReference type="PANTHER" id="PTHR28547:SF1">
    <property type="entry name" value="PROTEIN MMS22-LIKE"/>
    <property type="match status" value="1"/>
</dbReference>
<dbReference type="InParanoid" id="C3Z695"/>
<dbReference type="GO" id="GO:0031297">
    <property type="term" value="P:replication fork processing"/>
    <property type="evidence" value="ECO:0007669"/>
    <property type="project" value="InterPro"/>
</dbReference>
<dbReference type="eggNOG" id="ENOG502QQCR">
    <property type="taxonomic scope" value="Eukaryota"/>
</dbReference>
<organism>
    <name type="scientific">Branchiostoma floridae</name>
    <name type="common">Florida lancelet</name>
    <name type="synonym">Amphioxus</name>
    <dbReference type="NCBI Taxonomy" id="7739"/>
    <lineage>
        <taxon>Eukaryota</taxon>
        <taxon>Metazoa</taxon>
        <taxon>Chordata</taxon>
        <taxon>Cephalochordata</taxon>
        <taxon>Leptocardii</taxon>
        <taxon>Amphioxiformes</taxon>
        <taxon>Branchiostomatidae</taxon>
        <taxon>Branchiostoma</taxon>
    </lineage>
</organism>
<gene>
    <name evidence="2" type="ORF">BRAFLDRAFT_98552</name>
</gene>